<feature type="transmembrane region" description="Helical" evidence="1">
    <location>
        <begin position="6"/>
        <end position="29"/>
    </location>
</feature>
<organism evidence="2 3">
    <name type="scientific">Glycine soja</name>
    <name type="common">Wild soybean</name>
    <dbReference type="NCBI Taxonomy" id="3848"/>
    <lineage>
        <taxon>Eukaryota</taxon>
        <taxon>Viridiplantae</taxon>
        <taxon>Streptophyta</taxon>
        <taxon>Embryophyta</taxon>
        <taxon>Tracheophyta</taxon>
        <taxon>Spermatophyta</taxon>
        <taxon>Magnoliopsida</taxon>
        <taxon>eudicotyledons</taxon>
        <taxon>Gunneridae</taxon>
        <taxon>Pentapetalae</taxon>
        <taxon>rosids</taxon>
        <taxon>fabids</taxon>
        <taxon>Fabales</taxon>
        <taxon>Fabaceae</taxon>
        <taxon>Papilionoideae</taxon>
        <taxon>50 kb inversion clade</taxon>
        <taxon>NPAAA clade</taxon>
        <taxon>indigoferoid/millettioid clade</taxon>
        <taxon>Phaseoleae</taxon>
        <taxon>Glycine</taxon>
        <taxon>Glycine subgen. Soja</taxon>
    </lineage>
</organism>
<evidence type="ECO:0000256" key="1">
    <source>
        <dbReference type="SAM" id="Phobius"/>
    </source>
</evidence>
<name>A0A445IJ52_GLYSO</name>
<proteinExistence type="predicted"/>
<evidence type="ECO:0000313" key="2">
    <source>
        <dbReference type="EMBL" id="RZB86098.1"/>
    </source>
</evidence>
<dbReference type="AlphaFoldDB" id="A0A445IJ52"/>
<keyword evidence="1" id="KW-0812">Transmembrane</keyword>
<comment type="caution">
    <text evidence="2">The sequence shown here is derived from an EMBL/GenBank/DDBJ whole genome shotgun (WGS) entry which is preliminary data.</text>
</comment>
<keyword evidence="1" id="KW-0472">Membrane</keyword>
<evidence type="ECO:0000313" key="3">
    <source>
        <dbReference type="Proteomes" id="UP000289340"/>
    </source>
</evidence>
<keyword evidence="1" id="KW-1133">Transmembrane helix</keyword>
<gene>
    <name evidence="2" type="ORF">D0Y65_026247</name>
</gene>
<keyword evidence="3" id="KW-1185">Reference proteome</keyword>
<dbReference type="Proteomes" id="UP000289340">
    <property type="component" value="Chromosome 10"/>
</dbReference>
<feature type="non-terminal residue" evidence="2">
    <location>
        <position position="52"/>
    </location>
</feature>
<sequence length="52" mass="5953">MLDLQNIFLSIFPVQLVAFDSFGLMEIFLSKGRYGSRQVAICNSTFLTFLIF</sequence>
<dbReference type="EMBL" id="QZWG01000010">
    <property type="protein sequence ID" value="RZB86098.1"/>
    <property type="molecule type" value="Genomic_DNA"/>
</dbReference>
<protein>
    <submittedName>
        <fullName evidence="2">Uncharacterized protein</fullName>
    </submittedName>
</protein>
<reference evidence="2 3" key="1">
    <citation type="submission" date="2018-09" db="EMBL/GenBank/DDBJ databases">
        <title>A high-quality reference genome of wild soybean provides a powerful tool to mine soybean genomes.</title>
        <authorList>
            <person name="Xie M."/>
            <person name="Chung C.Y.L."/>
            <person name="Li M.-W."/>
            <person name="Wong F.-L."/>
            <person name="Chan T.-F."/>
            <person name="Lam H.-M."/>
        </authorList>
    </citation>
    <scope>NUCLEOTIDE SEQUENCE [LARGE SCALE GENOMIC DNA]</scope>
    <source>
        <strain evidence="3">cv. W05</strain>
        <tissue evidence="2">Hypocotyl of etiolated seedlings</tissue>
    </source>
</reference>
<accession>A0A445IJ52</accession>